<dbReference type="Pfam" id="PF00069">
    <property type="entry name" value="Pkinase"/>
    <property type="match status" value="1"/>
</dbReference>
<sequence>MELPRRLGGIWCPQKLIGEGSYGAVYLANHLILPIRKAVKRVELRDGNIDDIANEVGALLRLQGKPNIVQLRQWVVHEGSLFIIMEYCQGGDLHDYLQEKGSLDEARCRDIMIQLAEGLKAMRACNVVHRDLKPSNILLCDKGKQPRIKIADFGLARLLDGRTCSTFCYVPSPVGYVLRGKASSQCGTVPYAAPEMETGPHGLDVDLWSVGMIMYDMLVGRHPFNADNYFDLMQSVRNDNIELPDDVAKRLSPACRDMLGRLLQRNPADRMSFAEFIIHPYFMGPSAPAATVEEECGQCDDELQKEYDHDDADAESDEKQEELLDPSSGECLWMVRSNTLETVEEEEEEEEEEASSPGLLRSRWECMASLCQDVPELESDAVIAVVESLSDPAVVDVEGHTTDDADATESVSDAADVTTSEVDSDAADATEPDSDAEGTASDFTGDDATDDYGGDAEAINWAEGRFAIASLVTHSAVVAERIYKLCSSGSGDPSPKGSLETYQLQIRRMAALLQAYACKVHLGLLHLEVLARQCPGGKRHAAADLARAAAAAVSCCRWAYRLVVVASRSRDTVGGGPGPEGDDQELSASLGLHAQSMLVVLGKHINDHYDYSSKQSFARGCGTPPGTASGPVLRQTSAAVSRTPRPHPAAAQDSLLEVAVSHIRAAGDEEMLGNTATAAAEYERATDVLLFLLSAQALQRLQLDTLPTTCGQLTKLEGAVRPSAAQNFNPRFAVLYAHTRMRQTDLHAAMRTAAVAVATVPAVPVEAAVNRRSWWQWMRGWLSAPMP</sequence>
<evidence type="ECO:0000313" key="4">
    <source>
        <dbReference type="Proteomes" id="UP001165090"/>
    </source>
</evidence>
<name>A0ABQ5SBY6_9CHLO</name>
<gene>
    <name evidence="3" type="ORF">VaNZ11_011562</name>
</gene>
<comment type="caution">
    <text evidence="3">The sequence shown here is derived from an EMBL/GenBank/DDBJ whole genome shotgun (WGS) entry which is preliminary data.</text>
</comment>
<feature type="domain" description="Protein kinase" evidence="2">
    <location>
        <begin position="11"/>
        <end position="282"/>
    </location>
</feature>
<dbReference type="Proteomes" id="UP001165090">
    <property type="component" value="Unassembled WGS sequence"/>
</dbReference>
<dbReference type="InterPro" id="IPR000719">
    <property type="entry name" value="Prot_kinase_dom"/>
</dbReference>
<feature type="compositionally biased region" description="Acidic residues" evidence="1">
    <location>
        <begin position="422"/>
        <end position="436"/>
    </location>
</feature>
<accession>A0ABQ5SBY6</accession>
<dbReference type="PROSITE" id="PS00108">
    <property type="entry name" value="PROTEIN_KINASE_ST"/>
    <property type="match status" value="1"/>
</dbReference>
<organism evidence="3 4">
    <name type="scientific">Volvox africanus</name>
    <dbReference type="NCBI Taxonomy" id="51714"/>
    <lineage>
        <taxon>Eukaryota</taxon>
        <taxon>Viridiplantae</taxon>
        <taxon>Chlorophyta</taxon>
        <taxon>core chlorophytes</taxon>
        <taxon>Chlorophyceae</taxon>
        <taxon>CS clade</taxon>
        <taxon>Chlamydomonadales</taxon>
        <taxon>Volvocaceae</taxon>
        <taxon>Volvox</taxon>
    </lineage>
</organism>
<evidence type="ECO:0000256" key="1">
    <source>
        <dbReference type="SAM" id="MobiDB-lite"/>
    </source>
</evidence>
<dbReference type="SMART" id="SM00220">
    <property type="entry name" value="S_TKc"/>
    <property type="match status" value="1"/>
</dbReference>
<feature type="compositionally biased region" description="Acidic residues" evidence="1">
    <location>
        <begin position="309"/>
        <end position="324"/>
    </location>
</feature>
<dbReference type="SUPFAM" id="SSF56112">
    <property type="entry name" value="Protein kinase-like (PK-like)"/>
    <property type="match status" value="1"/>
</dbReference>
<dbReference type="PANTHER" id="PTHR24348">
    <property type="entry name" value="SERINE/THREONINE-PROTEIN KINASE UNC-51-RELATED"/>
    <property type="match status" value="1"/>
</dbReference>
<dbReference type="PROSITE" id="PS50011">
    <property type="entry name" value="PROTEIN_KINASE_DOM"/>
    <property type="match status" value="1"/>
</dbReference>
<reference evidence="3 4" key="1">
    <citation type="journal article" date="2023" name="IScience">
        <title>Expanded male sex-determining region conserved during the evolution of homothallism in the green alga Volvox.</title>
        <authorList>
            <person name="Yamamoto K."/>
            <person name="Matsuzaki R."/>
            <person name="Mahakham W."/>
            <person name="Heman W."/>
            <person name="Sekimoto H."/>
            <person name="Kawachi M."/>
            <person name="Minakuchi Y."/>
            <person name="Toyoda A."/>
            <person name="Nozaki H."/>
        </authorList>
    </citation>
    <scope>NUCLEOTIDE SEQUENCE [LARGE SCALE GENOMIC DNA]</scope>
    <source>
        <strain evidence="3 4">NIES-4468</strain>
    </source>
</reference>
<keyword evidence="4" id="KW-1185">Reference proteome</keyword>
<protein>
    <recommendedName>
        <fullName evidence="2">Protein kinase domain-containing protein</fullName>
    </recommendedName>
</protein>
<dbReference type="InterPro" id="IPR011009">
    <property type="entry name" value="Kinase-like_dom_sf"/>
</dbReference>
<proteinExistence type="predicted"/>
<feature type="region of interest" description="Disordered" evidence="1">
    <location>
        <begin position="307"/>
        <end position="330"/>
    </location>
</feature>
<dbReference type="InterPro" id="IPR045269">
    <property type="entry name" value="Atg1-like"/>
</dbReference>
<dbReference type="InterPro" id="IPR008271">
    <property type="entry name" value="Ser/Thr_kinase_AS"/>
</dbReference>
<evidence type="ECO:0000313" key="3">
    <source>
        <dbReference type="EMBL" id="GLI67381.1"/>
    </source>
</evidence>
<dbReference type="Gene3D" id="1.10.510.10">
    <property type="entry name" value="Transferase(Phosphotransferase) domain 1"/>
    <property type="match status" value="1"/>
</dbReference>
<dbReference type="EMBL" id="BSDZ01000078">
    <property type="protein sequence ID" value="GLI67381.1"/>
    <property type="molecule type" value="Genomic_DNA"/>
</dbReference>
<feature type="region of interest" description="Disordered" evidence="1">
    <location>
        <begin position="400"/>
        <end position="450"/>
    </location>
</feature>
<evidence type="ECO:0000259" key="2">
    <source>
        <dbReference type="PROSITE" id="PS50011"/>
    </source>
</evidence>